<proteinExistence type="predicted"/>
<dbReference type="AlphaFoldDB" id="X0VU04"/>
<feature type="transmembrane region" description="Helical" evidence="1">
    <location>
        <begin position="100"/>
        <end position="120"/>
    </location>
</feature>
<evidence type="ECO:0000313" key="2">
    <source>
        <dbReference type="EMBL" id="GAG14607.1"/>
    </source>
</evidence>
<feature type="transmembrane region" description="Helical" evidence="1">
    <location>
        <begin position="68"/>
        <end position="88"/>
    </location>
</feature>
<comment type="caution">
    <text evidence="2">The sequence shown here is derived from an EMBL/GenBank/DDBJ whole genome shotgun (WGS) entry which is preliminary data.</text>
</comment>
<evidence type="ECO:0000256" key="1">
    <source>
        <dbReference type="SAM" id="Phobius"/>
    </source>
</evidence>
<accession>X0VU04</accession>
<organism evidence="2">
    <name type="scientific">marine sediment metagenome</name>
    <dbReference type="NCBI Taxonomy" id="412755"/>
    <lineage>
        <taxon>unclassified sequences</taxon>
        <taxon>metagenomes</taxon>
        <taxon>ecological metagenomes</taxon>
    </lineage>
</organism>
<name>X0VU04_9ZZZZ</name>
<keyword evidence="1" id="KW-0472">Membrane</keyword>
<sequence length="121" mass="13406">MARAKARRSTYRRSAAVRRGAPSYPRLTDRRKISRWLIVAAVVFVLILIPFVGPTIGEAILNFRDALVTLLGLAVLLLVIGLAVNGWLALTRRFALSRTFWRRWAGGLLLAASVCGIMALF</sequence>
<dbReference type="EMBL" id="BARS01038962">
    <property type="protein sequence ID" value="GAG14607.1"/>
    <property type="molecule type" value="Genomic_DNA"/>
</dbReference>
<feature type="transmembrane region" description="Helical" evidence="1">
    <location>
        <begin position="36"/>
        <end position="56"/>
    </location>
</feature>
<keyword evidence="1" id="KW-1133">Transmembrane helix</keyword>
<feature type="non-terminal residue" evidence="2">
    <location>
        <position position="121"/>
    </location>
</feature>
<gene>
    <name evidence="2" type="ORF">S01H1_59561</name>
</gene>
<protein>
    <submittedName>
        <fullName evidence="2">Uncharacterized protein</fullName>
    </submittedName>
</protein>
<keyword evidence="1" id="KW-0812">Transmembrane</keyword>
<reference evidence="2" key="1">
    <citation type="journal article" date="2014" name="Front. Microbiol.">
        <title>High frequency of phylogenetically diverse reductive dehalogenase-homologous genes in deep subseafloor sedimentary metagenomes.</title>
        <authorList>
            <person name="Kawai M."/>
            <person name="Futagami T."/>
            <person name="Toyoda A."/>
            <person name="Takaki Y."/>
            <person name="Nishi S."/>
            <person name="Hori S."/>
            <person name="Arai W."/>
            <person name="Tsubouchi T."/>
            <person name="Morono Y."/>
            <person name="Uchiyama I."/>
            <person name="Ito T."/>
            <person name="Fujiyama A."/>
            <person name="Inagaki F."/>
            <person name="Takami H."/>
        </authorList>
    </citation>
    <scope>NUCLEOTIDE SEQUENCE</scope>
    <source>
        <strain evidence="2">Expedition CK06-06</strain>
    </source>
</reference>